<comment type="cofactor">
    <cofactor evidence="1">
        <name>thiamine diphosphate</name>
        <dbReference type="ChEBI" id="CHEBI:58937"/>
    </cofactor>
</comment>
<evidence type="ECO:0000313" key="5">
    <source>
        <dbReference type="EMBL" id="SEJ30732.1"/>
    </source>
</evidence>
<dbReference type="Pfam" id="PF02779">
    <property type="entry name" value="Transket_pyr"/>
    <property type="match status" value="1"/>
</dbReference>
<name>A0A1H6Y0U0_9BACT</name>
<dbReference type="SMART" id="SM00861">
    <property type="entry name" value="Transket_pyr"/>
    <property type="match status" value="1"/>
</dbReference>
<dbReference type="InterPro" id="IPR009014">
    <property type="entry name" value="Transketo_C/PFOR_II"/>
</dbReference>
<evidence type="ECO:0000313" key="6">
    <source>
        <dbReference type="Proteomes" id="UP000199532"/>
    </source>
</evidence>
<dbReference type="PANTHER" id="PTHR43825:SF1">
    <property type="entry name" value="TRANSKETOLASE-LIKE PYRIMIDINE-BINDING DOMAIN-CONTAINING PROTEIN"/>
    <property type="match status" value="1"/>
</dbReference>
<dbReference type="CDD" id="cd07033">
    <property type="entry name" value="TPP_PYR_DXS_TK_like"/>
    <property type="match status" value="1"/>
</dbReference>
<keyword evidence="3" id="KW-0786">Thiamine pyrophosphate</keyword>
<accession>A0A1H6Y0U0</accession>
<comment type="similarity">
    <text evidence="2">Belongs to the transketolase family.</text>
</comment>
<dbReference type="SUPFAM" id="SSF52922">
    <property type="entry name" value="TK C-terminal domain-like"/>
    <property type="match status" value="1"/>
</dbReference>
<dbReference type="Gene3D" id="3.40.50.920">
    <property type="match status" value="1"/>
</dbReference>
<protein>
    <submittedName>
        <fullName evidence="5">Transketolase subunit B</fullName>
    </submittedName>
</protein>
<keyword evidence="6" id="KW-1185">Reference proteome</keyword>
<reference evidence="5 6" key="1">
    <citation type="submission" date="2016-10" db="EMBL/GenBank/DDBJ databases">
        <authorList>
            <person name="de Groot N.N."/>
        </authorList>
    </citation>
    <scope>NUCLEOTIDE SEQUENCE [LARGE SCALE GENOMIC DNA]</scope>
    <source>
        <strain evidence="5 6">DSM 19938</strain>
    </source>
</reference>
<dbReference type="InterPro" id="IPR051157">
    <property type="entry name" value="PDH/Transketolase"/>
</dbReference>
<dbReference type="FunFam" id="3.40.50.970:FF:000129">
    <property type="entry name" value="Transketolase"/>
    <property type="match status" value="1"/>
</dbReference>
<dbReference type="Pfam" id="PF02780">
    <property type="entry name" value="Transketolase_C"/>
    <property type="match status" value="1"/>
</dbReference>
<dbReference type="InterPro" id="IPR005475">
    <property type="entry name" value="Transketolase-like_Pyr-bd"/>
</dbReference>
<proteinExistence type="inferred from homology"/>
<feature type="domain" description="Transketolase-like pyrimidine-binding" evidence="4">
    <location>
        <begin position="21"/>
        <end position="186"/>
    </location>
</feature>
<gene>
    <name evidence="5" type="ORF">SAMN04487995_4108</name>
</gene>
<dbReference type="SUPFAM" id="SSF52518">
    <property type="entry name" value="Thiamin diphosphate-binding fold (THDP-binding)"/>
    <property type="match status" value="1"/>
</dbReference>
<dbReference type="OrthoDB" id="8732661at2"/>
<dbReference type="InterPro" id="IPR033248">
    <property type="entry name" value="Transketolase_C"/>
</dbReference>
<dbReference type="PANTHER" id="PTHR43825">
    <property type="entry name" value="PYRUVATE DEHYDROGENASE E1 COMPONENT"/>
    <property type="match status" value="1"/>
</dbReference>
<dbReference type="Gene3D" id="3.40.50.970">
    <property type="match status" value="1"/>
</dbReference>
<evidence type="ECO:0000256" key="2">
    <source>
        <dbReference type="ARBA" id="ARBA00007131"/>
    </source>
</evidence>
<dbReference type="EMBL" id="FNXY01000006">
    <property type="protein sequence ID" value="SEJ30732.1"/>
    <property type="molecule type" value="Genomic_DNA"/>
</dbReference>
<evidence type="ECO:0000259" key="4">
    <source>
        <dbReference type="SMART" id="SM00861"/>
    </source>
</evidence>
<sequence>MLINKLIQVDATIEKIAVRNQANLEVFSTTLQDLARTDRDIIVVTSDSRGSGKLVPFGQSFPEQIVEVGIAEQNLVGVAAGLASAGKKVFAVSPACFLTARALEQIKNDVAYSNNAVKLIGISAGVSYGALGSTHHSLHDFAVLRTVNNLIIAAPADNFETEQAIRLAAESDLPIYLRFGKKAMPLLSTEETTFEFGKGRKIREGGDVVIIATGETVAPALNACEKLSRESGIEAAVISMHTIKPLDYRLLSEIANLGNPILTVEEHSIFGGLGEACASFLLENNYRNKFKIIGIPDEYTVTGSQQEIFDHYGISENGIADAALKLCRG</sequence>
<dbReference type="STRING" id="408657.SAMN04487995_4108"/>
<dbReference type="InterPro" id="IPR029061">
    <property type="entry name" value="THDP-binding"/>
</dbReference>
<evidence type="ECO:0000256" key="3">
    <source>
        <dbReference type="ARBA" id="ARBA00023052"/>
    </source>
</evidence>
<organism evidence="5 6">
    <name type="scientific">Dyadobacter koreensis</name>
    <dbReference type="NCBI Taxonomy" id="408657"/>
    <lineage>
        <taxon>Bacteria</taxon>
        <taxon>Pseudomonadati</taxon>
        <taxon>Bacteroidota</taxon>
        <taxon>Cytophagia</taxon>
        <taxon>Cytophagales</taxon>
        <taxon>Spirosomataceae</taxon>
        <taxon>Dyadobacter</taxon>
    </lineage>
</organism>
<dbReference type="Proteomes" id="UP000199532">
    <property type="component" value="Unassembled WGS sequence"/>
</dbReference>
<evidence type="ECO:0000256" key="1">
    <source>
        <dbReference type="ARBA" id="ARBA00001964"/>
    </source>
</evidence>
<dbReference type="AlphaFoldDB" id="A0A1H6Y0U0"/>